<dbReference type="eggNOG" id="ENOG502S4DG">
    <property type="taxonomic scope" value="Eukaryota"/>
</dbReference>
<evidence type="ECO:0000313" key="2">
    <source>
        <dbReference type="EMBL" id="EGW03495.1"/>
    </source>
</evidence>
<feature type="compositionally biased region" description="Polar residues" evidence="1">
    <location>
        <begin position="47"/>
        <end position="69"/>
    </location>
</feature>
<dbReference type="Proteomes" id="UP000001075">
    <property type="component" value="Unassembled WGS sequence"/>
</dbReference>
<evidence type="ECO:0000313" key="3">
    <source>
        <dbReference type="Proteomes" id="UP000001075"/>
    </source>
</evidence>
<reference evidence="3" key="1">
    <citation type="journal article" date="2011" name="Nat. Biotechnol.">
        <title>The genomic sequence of the Chinese hamster ovary (CHO)-K1 cell line.</title>
        <authorList>
            <person name="Xu X."/>
            <person name="Nagarajan H."/>
            <person name="Lewis N.E."/>
            <person name="Pan S."/>
            <person name="Cai Z."/>
            <person name="Liu X."/>
            <person name="Chen W."/>
            <person name="Xie M."/>
            <person name="Wang W."/>
            <person name="Hammond S."/>
            <person name="Andersen M.R."/>
            <person name="Neff N."/>
            <person name="Passarelli B."/>
            <person name="Koh W."/>
            <person name="Fan H.C."/>
            <person name="Wang J."/>
            <person name="Gui Y."/>
            <person name="Lee K.H."/>
            <person name="Betenbaugh M.J."/>
            <person name="Quake S.R."/>
            <person name="Famili I."/>
            <person name="Palsson B.O."/>
            <person name="Wang J."/>
        </authorList>
    </citation>
    <scope>NUCLEOTIDE SEQUENCE [LARGE SCALE GENOMIC DNA]</scope>
    <source>
        <strain evidence="3">CHO K1 cell line</strain>
    </source>
</reference>
<proteinExistence type="predicted"/>
<dbReference type="PaxDb" id="10029-XP_007634926.1"/>
<accession>G3HSD0</accession>
<dbReference type="InParanoid" id="G3HSD0"/>
<protein>
    <submittedName>
        <fullName evidence="2">Gastrin-releasing peptide</fullName>
    </submittedName>
</protein>
<dbReference type="AlphaFoldDB" id="G3HSD0"/>
<gene>
    <name evidence="2" type="ORF">I79_013760</name>
</gene>
<sequence>MGKKSTDEFRSLGVSEGDGLKEQLREYIRWEEAASNLLGVLEALGNRSHQPPQHQPTWDSEDGSYSSDVQHAKVK</sequence>
<dbReference type="FunCoup" id="G3HSD0">
    <property type="interactions" value="282"/>
</dbReference>
<dbReference type="STRING" id="10029.G3HSD0"/>
<organism evidence="2 3">
    <name type="scientific">Cricetulus griseus</name>
    <name type="common">Chinese hamster</name>
    <name type="synonym">Cricetulus barabensis griseus</name>
    <dbReference type="NCBI Taxonomy" id="10029"/>
    <lineage>
        <taxon>Eukaryota</taxon>
        <taxon>Metazoa</taxon>
        <taxon>Chordata</taxon>
        <taxon>Craniata</taxon>
        <taxon>Vertebrata</taxon>
        <taxon>Euteleostomi</taxon>
        <taxon>Mammalia</taxon>
        <taxon>Eutheria</taxon>
        <taxon>Euarchontoglires</taxon>
        <taxon>Glires</taxon>
        <taxon>Rodentia</taxon>
        <taxon>Myomorpha</taxon>
        <taxon>Muroidea</taxon>
        <taxon>Cricetidae</taxon>
        <taxon>Cricetinae</taxon>
        <taxon>Cricetulus</taxon>
    </lineage>
</organism>
<name>G3HSD0_CRIGR</name>
<feature type="region of interest" description="Disordered" evidence="1">
    <location>
        <begin position="44"/>
        <end position="75"/>
    </location>
</feature>
<evidence type="ECO:0000256" key="1">
    <source>
        <dbReference type="SAM" id="MobiDB-lite"/>
    </source>
</evidence>
<dbReference type="EMBL" id="JH000659">
    <property type="protein sequence ID" value="EGW03495.1"/>
    <property type="molecule type" value="Genomic_DNA"/>
</dbReference>